<reference evidence="5" key="1">
    <citation type="submission" date="2021-07" db="EMBL/GenBank/DDBJ databases">
        <title>Genome Resource of American Ginseng Black Spot Pathogen Alternaria panax.</title>
        <authorList>
            <person name="Qiu C."/>
            <person name="Wang W."/>
            <person name="Liu Z."/>
        </authorList>
    </citation>
    <scope>NUCLEOTIDE SEQUENCE</scope>
    <source>
        <strain evidence="5">BNCC115425</strain>
    </source>
</reference>
<dbReference type="Pfam" id="PF25426">
    <property type="entry name" value="AAA_lid_BCS1"/>
    <property type="match status" value="1"/>
</dbReference>
<keyword evidence="3" id="KW-1133">Transmembrane helix</keyword>
<evidence type="ECO:0000256" key="2">
    <source>
        <dbReference type="ARBA" id="ARBA00022840"/>
    </source>
</evidence>
<accession>A0AAD4IEU1</accession>
<dbReference type="Proteomes" id="UP001199106">
    <property type="component" value="Unassembled WGS sequence"/>
</dbReference>
<evidence type="ECO:0000256" key="3">
    <source>
        <dbReference type="SAM" id="Phobius"/>
    </source>
</evidence>
<evidence type="ECO:0000259" key="4">
    <source>
        <dbReference type="Pfam" id="PF25426"/>
    </source>
</evidence>
<evidence type="ECO:0000313" key="6">
    <source>
        <dbReference type="Proteomes" id="UP001199106"/>
    </source>
</evidence>
<comment type="caution">
    <text evidence="5">The sequence shown here is derived from an EMBL/GenBank/DDBJ whole genome shotgun (WGS) entry which is preliminary data.</text>
</comment>
<dbReference type="InterPro" id="IPR057495">
    <property type="entry name" value="AAA_lid_BCS1"/>
</dbReference>
<keyword evidence="1" id="KW-0547">Nucleotide-binding</keyword>
<keyword evidence="6" id="KW-1185">Reference proteome</keyword>
<keyword evidence="3" id="KW-0472">Membrane</keyword>
<feature type="domain" description="Mitochondrial chaperone BCS1-like ATPase lid" evidence="4">
    <location>
        <begin position="114"/>
        <end position="154"/>
    </location>
</feature>
<organism evidence="5 6">
    <name type="scientific">Alternaria panax</name>
    <dbReference type="NCBI Taxonomy" id="48097"/>
    <lineage>
        <taxon>Eukaryota</taxon>
        <taxon>Fungi</taxon>
        <taxon>Dikarya</taxon>
        <taxon>Ascomycota</taxon>
        <taxon>Pezizomycotina</taxon>
        <taxon>Dothideomycetes</taxon>
        <taxon>Pleosporomycetidae</taxon>
        <taxon>Pleosporales</taxon>
        <taxon>Pleosporineae</taxon>
        <taxon>Pleosporaceae</taxon>
        <taxon>Alternaria</taxon>
        <taxon>Alternaria sect. Panax</taxon>
    </lineage>
</organism>
<protein>
    <recommendedName>
        <fullName evidence="4">Mitochondrial chaperone BCS1-like ATPase lid domain-containing protein</fullName>
    </recommendedName>
</protein>
<proteinExistence type="predicted"/>
<sequence>MAPKIKTQDKSDSILSKALGILAWPLTPVVLLLSFSHKSTQLEGLISFTLATRDQIRDTYMYIFSATTTIPRNIYATEVVVTRQVPVKAAGKHELLGIHLPKRSIAATVEPGRLAEMAQQFSDVLPERTFPPAEVQGYLLMHKMDTEKAIEEVGK</sequence>
<dbReference type="GO" id="GO:0005524">
    <property type="term" value="F:ATP binding"/>
    <property type="evidence" value="ECO:0007669"/>
    <property type="project" value="UniProtKB-KW"/>
</dbReference>
<evidence type="ECO:0000313" key="5">
    <source>
        <dbReference type="EMBL" id="KAG9193250.1"/>
    </source>
</evidence>
<dbReference type="EMBL" id="JAANER010000002">
    <property type="protein sequence ID" value="KAG9193250.1"/>
    <property type="molecule type" value="Genomic_DNA"/>
</dbReference>
<gene>
    <name evidence="5" type="ORF">G6011_03285</name>
</gene>
<name>A0AAD4IEU1_9PLEO</name>
<dbReference type="AlphaFoldDB" id="A0AAD4IEU1"/>
<keyword evidence="2" id="KW-0067">ATP-binding</keyword>
<keyword evidence="3" id="KW-0812">Transmembrane</keyword>
<feature type="transmembrane region" description="Helical" evidence="3">
    <location>
        <begin position="14"/>
        <end position="35"/>
    </location>
</feature>
<evidence type="ECO:0000256" key="1">
    <source>
        <dbReference type="ARBA" id="ARBA00022741"/>
    </source>
</evidence>